<evidence type="ECO:0000256" key="6">
    <source>
        <dbReference type="ARBA" id="ARBA00023242"/>
    </source>
</evidence>
<dbReference type="PANTHER" id="PTHR13581:SF5">
    <property type="entry name" value="MRG_MORF4L-BINDING PROTEIN"/>
    <property type="match status" value="1"/>
</dbReference>
<evidence type="ECO:0000256" key="1">
    <source>
        <dbReference type="ARBA" id="ARBA00004123"/>
    </source>
</evidence>
<feature type="region of interest" description="Disordered" evidence="7">
    <location>
        <begin position="101"/>
        <end position="207"/>
    </location>
</feature>
<keyword evidence="9" id="KW-1185">Reference proteome</keyword>
<evidence type="ECO:0000256" key="4">
    <source>
        <dbReference type="ARBA" id="ARBA00023015"/>
    </source>
</evidence>
<name>A0A7R9L9K2_9ACAR</name>
<organism evidence="8">
    <name type="scientific">Oppiella nova</name>
    <dbReference type="NCBI Taxonomy" id="334625"/>
    <lineage>
        <taxon>Eukaryota</taxon>
        <taxon>Metazoa</taxon>
        <taxon>Ecdysozoa</taxon>
        <taxon>Arthropoda</taxon>
        <taxon>Chelicerata</taxon>
        <taxon>Arachnida</taxon>
        <taxon>Acari</taxon>
        <taxon>Acariformes</taxon>
        <taxon>Sarcoptiformes</taxon>
        <taxon>Oribatida</taxon>
        <taxon>Brachypylina</taxon>
        <taxon>Oppioidea</taxon>
        <taxon>Oppiidae</taxon>
        <taxon>Oppiella</taxon>
    </lineage>
</organism>
<dbReference type="GO" id="GO:0006357">
    <property type="term" value="P:regulation of transcription by RNA polymerase II"/>
    <property type="evidence" value="ECO:0007669"/>
    <property type="project" value="TreeGrafter"/>
</dbReference>
<dbReference type="AlphaFoldDB" id="A0A7R9L9K2"/>
<evidence type="ECO:0008006" key="10">
    <source>
        <dbReference type="Google" id="ProtNLM"/>
    </source>
</evidence>
<dbReference type="EMBL" id="CAJPVJ010000105">
    <property type="protein sequence ID" value="CAG2160952.1"/>
    <property type="molecule type" value="Genomic_DNA"/>
</dbReference>
<accession>A0A7R9L9K2</accession>
<evidence type="ECO:0000256" key="3">
    <source>
        <dbReference type="ARBA" id="ARBA00022853"/>
    </source>
</evidence>
<evidence type="ECO:0000256" key="5">
    <source>
        <dbReference type="ARBA" id="ARBA00023163"/>
    </source>
</evidence>
<dbReference type="InterPro" id="IPR012423">
    <property type="entry name" value="Eaf7/MRGBP"/>
</dbReference>
<dbReference type="OrthoDB" id="5595141at2759"/>
<reference evidence="8" key="1">
    <citation type="submission" date="2020-11" db="EMBL/GenBank/DDBJ databases">
        <authorList>
            <person name="Tran Van P."/>
        </authorList>
    </citation>
    <scope>NUCLEOTIDE SEQUENCE</scope>
</reference>
<evidence type="ECO:0000313" key="8">
    <source>
        <dbReference type="EMBL" id="CAD7637591.1"/>
    </source>
</evidence>
<feature type="compositionally biased region" description="Basic and acidic residues" evidence="7">
    <location>
        <begin position="145"/>
        <end position="178"/>
    </location>
</feature>
<dbReference type="Proteomes" id="UP000728032">
    <property type="component" value="Unassembled WGS sequence"/>
</dbReference>
<keyword evidence="6" id="KW-0539">Nucleus</keyword>
<evidence type="ECO:0000256" key="2">
    <source>
        <dbReference type="ARBA" id="ARBA00007117"/>
    </source>
</evidence>
<protein>
    <recommendedName>
        <fullName evidence="10">MRG-binding protein</fullName>
    </recommendedName>
</protein>
<keyword evidence="5" id="KW-0804">Transcription</keyword>
<evidence type="ECO:0000256" key="7">
    <source>
        <dbReference type="SAM" id="MobiDB-lite"/>
    </source>
</evidence>
<dbReference type="Pfam" id="PF07904">
    <property type="entry name" value="Eaf7"/>
    <property type="match status" value="1"/>
</dbReference>
<sequence length="207" mass="23731">MSKPDPNVTEMDWTPENEIKLFYAMRGHKPVGVAKNFHMICILDEFVKLTDKEITSKTIWNRLETMYDMETLHDNEDMPFPNITSPFNIEDNPEFSELFAKRNTNNGKTSEKDLDVKEEMEVTINSTKSGPKGKTQDSTKSNSKVKTENEKNSSKCERKEESTKQSDKSDDNTEDKTPRVKKQVSKQTTELRSSTHSTPSSAAKKRK</sequence>
<feature type="compositionally biased region" description="Basic and acidic residues" evidence="7">
    <location>
        <begin position="109"/>
        <end position="120"/>
    </location>
</feature>
<evidence type="ECO:0000313" key="9">
    <source>
        <dbReference type="Proteomes" id="UP000728032"/>
    </source>
</evidence>
<dbReference type="GO" id="GO:0035267">
    <property type="term" value="C:NuA4 histone acetyltransferase complex"/>
    <property type="evidence" value="ECO:0007669"/>
    <property type="project" value="TreeGrafter"/>
</dbReference>
<keyword evidence="3" id="KW-0156">Chromatin regulator</keyword>
<comment type="subcellular location">
    <subcellularLocation>
        <location evidence="1">Nucleus</location>
    </subcellularLocation>
</comment>
<comment type="similarity">
    <text evidence="2">Belongs to the EAF7 family.</text>
</comment>
<proteinExistence type="inferred from homology"/>
<dbReference type="GO" id="GO:0005634">
    <property type="term" value="C:nucleus"/>
    <property type="evidence" value="ECO:0007669"/>
    <property type="project" value="UniProtKB-SubCell"/>
</dbReference>
<gene>
    <name evidence="8" type="ORF">ONB1V03_LOCUS906</name>
</gene>
<dbReference type="PANTHER" id="PTHR13581">
    <property type="entry name" value="MRG-BINDING PROTEIN"/>
    <property type="match status" value="1"/>
</dbReference>
<dbReference type="EMBL" id="OC914930">
    <property type="protein sequence ID" value="CAD7637591.1"/>
    <property type="molecule type" value="Genomic_DNA"/>
</dbReference>
<feature type="compositionally biased region" description="Polar residues" evidence="7">
    <location>
        <begin position="185"/>
        <end position="201"/>
    </location>
</feature>
<dbReference type="GO" id="GO:0006325">
    <property type="term" value="P:chromatin organization"/>
    <property type="evidence" value="ECO:0007669"/>
    <property type="project" value="UniProtKB-KW"/>
</dbReference>
<keyword evidence="4" id="KW-0805">Transcription regulation</keyword>